<evidence type="ECO:0000313" key="8">
    <source>
        <dbReference type="Proteomes" id="UP000187283"/>
    </source>
</evidence>
<accession>A0A1R1Y293</accession>
<evidence type="ECO:0000256" key="6">
    <source>
        <dbReference type="SAM" id="MobiDB-lite"/>
    </source>
</evidence>
<evidence type="ECO:0000256" key="1">
    <source>
        <dbReference type="ARBA" id="ARBA00004123"/>
    </source>
</evidence>
<dbReference type="GO" id="GO:0000124">
    <property type="term" value="C:SAGA complex"/>
    <property type="evidence" value="ECO:0007669"/>
    <property type="project" value="TreeGrafter"/>
</dbReference>
<evidence type="ECO:0000256" key="4">
    <source>
        <dbReference type="ARBA" id="ARBA00023242"/>
    </source>
</evidence>
<dbReference type="CDD" id="cd22926">
    <property type="entry name" value="HFD_SPT3"/>
    <property type="match status" value="1"/>
</dbReference>
<keyword evidence="3" id="KW-0804">Transcription</keyword>
<dbReference type="EMBL" id="LSSN01001090">
    <property type="protein sequence ID" value="OMJ21081.1"/>
    <property type="molecule type" value="Genomic_DNA"/>
</dbReference>
<dbReference type="InterPro" id="IPR009072">
    <property type="entry name" value="Histone-fold"/>
</dbReference>
<protein>
    <submittedName>
        <fullName evidence="7">SAGA complex subunit spt3</fullName>
    </submittedName>
</protein>
<dbReference type="PANTHER" id="PTHR11380:SF16">
    <property type="entry name" value="TRANSCRIPTION INITIATION PROTEIN SPT3 HOMOLOG"/>
    <property type="match status" value="1"/>
</dbReference>
<evidence type="ECO:0000313" key="7">
    <source>
        <dbReference type="EMBL" id="OMJ21081.1"/>
    </source>
</evidence>
<gene>
    <name evidence="7" type="ORF">AYI70_g3693</name>
</gene>
<keyword evidence="4" id="KW-0539">Nucleus</keyword>
<comment type="caution">
    <text evidence="7">The sequence shown here is derived from an EMBL/GenBank/DDBJ whole genome shotgun (WGS) entry which is preliminary data.</text>
</comment>
<comment type="similarity">
    <text evidence="5">Belongs to the SPT3 family.</text>
</comment>
<dbReference type="GO" id="GO:0006366">
    <property type="term" value="P:transcription by RNA polymerase II"/>
    <property type="evidence" value="ECO:0007669"/>
    <property type="project" value="InterPro"/>
</dbReference>
<reference evidence="7 8" key="1">
    <citation type="submission" date="2017-01" db="EMBL/GenBank/DDBJ databases">
        <authorList>
            <person name="Mah S.A."/>
            <person name="Swanson W.J."/>
            <person name="Moy G.W."/>
            <person name="Vacquier V.D."/>
        </authorList>
    </citation>
    <scope>NUCLEOTIDE SEQUENCE [LARGE SCALE GENOMIC DNA]</scope>
    <source>
        <strain evidence="7 8">GSMNP</strain>
    </source>
</reference>
<dbReference type="STRING" id="133412.A0A1R1Y293"/>
<keyword evidence="2" id="KW-0805">Transcription regulation</keyword>
<organism evidence="7 8">
    <name type="scientific">Smittium culicis</name>
    <dbReference type="NCBI Taxonomy" id="133412"/>
    <lineage>
        <taxon>Eukaryota</taxon>
        <taxon>Fungi</taxon>
        <taxon>Fungi incertae sedis</taxon>
        <taxon>Zoopagomycota</taxon>
        <taxon>Kickxellomycotina</taxon>
        <taxon>Harpellomycetes</taxon>
        <taxon>Harpellales</taxon>
        <taxon>Legeriomycetaceae</taxon>
        <taxon>Smittium</taxon>
    </lineage>
</organism>
<proteinExistence type="inferred from homology"/>
<dbReference type="SUPFAM" id="SSF47113">
    <property type="entry name" value="Histone-fold"/>
    <property type="match status" value="1"/>
</dbReference>
<dbReference type="Proteomes" id="UP000187283">
    <property type="component" value="Unassembled WGS sequence"/>
</dbReference>
<comment type="subcellular location">
    <subcellularLocation>
        <location evidence="1">Nucleus</location>
    </subcellularLocation>
</comment>
<evidence type="ECO:0000256" key="2">
    <source>
        <dbReference type="ARBA" id="ARBA00023015"/>
    </source>
</evidence>
<dbReference type="GO" id="GO:0046982">
    <property type="term" value="F:protein heterodimerization activity"/>
    <property type="evidence" value="ECO:0007669"/>
    <property type="project" value="InterPro"/>
</dbReference>
<dbReference type="AlphaFoldDB" id="A0A1R1Y293"/>
<dbReference type="GO" id="GO:0003712">
    <property type="term" value="F:transcription coregulator activity"/>
    <property type="evidence" value="ECO:0007669"/>
    <property type="project" value="TreeGrafter"/>
</dbReference>
<dbReference type="PANTHER" id="PTHR11380">
    <property type="entry name" value="TRANSCRIPTION INITIATION FACTOR TFIID/SUPT3-RELATED"/>
    <property type="match status" value="1"/>
</dbReference>
<name>A0A1R1Y293_9FUNG</name>
<sequence>MMFVFGEVQDPLPETTMLIENIIRSQVVEICVMAAAQAQKRNSRYISSEDLIFLIRHDRQKVTRLTEFLSWKDVRKNVKDREGEAADDIIEEADDKPEKARKAKVKLFWELATAFSDNIALEIEEEYEDEYEDESLSYAQTESKKRLKAADEVTRLMTRDEYVHYSECRQASFTYRKGKRFRDWVNMQLYIDMKANDDIIDILGFLTFEMVSKLTETALKIKAALESSEGDNLLLYSIDPSSNINKENSLAISSSSSNNLAQNLSNSGFTSSSNINIPSNSNLASSSTSDQTTNTNSASQISTNPSTSNTDSIFCSLFAGPKVNKSPIRVEHIQEAYRRFQHTPQHIRNFKGGLKRTRVSLI</sequence>
<keyword evidence="8" id="KW-1185">Reference proteome</keyword>
<feature type="region of interest" description="Disordered" evidence="6">
    <location>
        <begin position="280"/>
        <end position="308"/>
    </location>
</feature>
<dbReference type="OrthoDB" id="66982at2759"/>
<feature type="compositionally biased region" description="Low complexity" evidence="6">
    <location>
        <begin position="280"/>
        <end position="300"/>
    </location>
</feature>
<dbReference type="InterPro" id="IPR003195">
    <property type="entry name" value="TFIID_TAF13"/>
</dbReference>
<dbReference type="Gene3D" id="1.10.20.10">
    <property type="entry name" value="Histone, subunit A"/>
    <property type="match status" value="1"/>
</dbReference>
<evidence type="ECO:0000256" key="3">
    <source>
        <dbReference type="ARBA" id="ARBA00023163"/>
    </source>
</evidence>
<evidence type="ECO:0000256" key="5">
    <source>
        <dbReference type="ARBA" id="ARBA00061274"/>
    </source>
</evidence>
<dbReference type="Pfam" id="PF02269">
    <property type="entry name" value="TFIID-18kDa"/>
    <property type="match status" value="1"/>
</dbReference>
<dbReference type="GO" id="GO:0005634">
    <property type="term" value="C:nucleus"/>
    <property type="evidence" value="ECO:0007669"/>
    <property type="project" value="UniProtKB-SubCell"/>
</dbReference>